<evidence type="ECO:0000256" key="2">
    <source>
        <dbReference type="ARBA" id="ARBA00006484"/>
    </source>
</evidence>
<evidence type="ECO:0000256" key="12">
    <source>
        <dbReference type="RuleBase" id="RU000363"/>
    </source>
</evidence>
<keyword evidence="3 13" id="KW-0812">Transmembrane</keyword>
<comment type="similarity">
    <text evidence="2 12">Belongs to the short-chain dehydrogenases/reductases (SDR) family.</text>
</comment>
<dbReference type="SUPFAM" id="SSF51735">
    <property type="entry name" value="NAD(P)-binding Rossmann-fold domains"/>
    <property type="match status" value="1"/>
</dbReference>
<dbReference type="InterPro" id="IPR036291">
    <property type="entry name" value="NAD(P)-bd_dom_sf"/>
</dbReference>
<dbReference type="EMBL" id="CM000160">
    <property type="protein sequence ID" value="EDW98083.2"/>
    <property type="molecule type" value="Genomic_DNA"/>
</dbReference>
<dbReference type="InterPro" id="IPR002347">
    <property type="entry name" value="SDR_fam"/>
</dbReference>
<dbReference type="PRINTS" id="PR00081">
    <property type="entry name" value="GDHRDH"/>
</dbReference>
<keyword evidence="7" id="KW-0443">Lipid metabolism</keyword>
<evidence type="ECO:0000256" key="11">
    <source>
        <dbReference type="ARBA" id="ARBA00082544"/>
    </source>
</evidence>
<organism evidence="14 15">
    <name type="scientific">Drosophila yakuba</name>
    <name type="common">Fruit fly</name>
    <dbReference type="NCBI Taxonomy" id="7245"/>
    <lineage>
        <taxon>Eukaryota</taxon>
        <taxon>Metazoa</taxon>
        <taxon>Ecdysozoa</taxon>
        <taxon>Arthropoda</taxon>
        <taxon>Hexapoda</taxon>
        <taxon>Insecta</taxon>
        <taxon>Pterygota</taxon>
        <taxon>Neoptera</taxon>
        <taxon>Endopterygota</taxon>
        <taxon>Diptera</taxon>
        <taxon>Brachycera</taxon>
        <taxon>Muscomorpha</taxon>
        <taxon>Ephydroidea</taxon>
        <taxon>Drosophilidae</taxon>
        <taxon>Drosophila</taxon>
        <taxon>Sophophora</taxon>
    </lineage>
</organism>
<dbReference type="GO" id="GO:0052650">
    <property type="term" value="F:all-trans-retinol dehydrogenase (NADP+) activity"/>
    <property type="evidence" value="ECO:0007669"/>
    <property type="project" value="UniProtKB-ARBA"/>
</dbReference>
<dbReference type="GO" id="GO:0016020">
    <property type="term" value="C:membrane"/>
    <property type="evidence" value="ECO:0007669"/>
    <property type="project" value="UniProtKB-SubCell"/>
</dbReference>
<evidence type="ECO:0000256" key="13">
    <source>
        <dbReference type="SAM" id="Phobius"/>
    </source>
</evidence>
<dbReference type="Proteomes" id="UP000002282">
    <property type="component" value="Chromosome 3R"/>
</dbReference>
<sequence length="391" mass="42890">MVACHTFAFIWGLIAEPREPGHCGHTRIAISTASQFCRSIRLRRLEIRDLRFNAFSTFSQLGRGSKVSGKMSEVLRTTWVKLQALIALIGFAAITPLLILVAVLSRLIAKLCCCSAPKCIEGEVAVVTGAGHGLGRAISLELARKGCHIAVVDINVSGAESTVKQIQDIYGVRAKAYKANVTSHSELVELNTKVVADLGPVTVLVNNAGVMLHRNMINPDPADVQLMIDVNLTSHFWTKLVFLPKMKVLRRGFIVTISSLAGVVPLPYSTGYTATKAGTLAHMRALRMEMALENQKDIHVTTVLPTFLRTNSEITQLTDSMGINDLYPLVTGEEAAHRIVAGMLRGEAEITLPGLASLLYRLIHIFPADWQDRMILLLSSSRFKQLRDERS</sequence>
<dbReference type="PANTHER" id="PTHR24322">
    <property type="entry name" value="PKSB"/>
    <property type="match status" value="1"/>
</dbReference>
<evidence type="ECO:0000256" key="8">
    <source>
        <dbReference type="ARBA" id="ARBA00023136"/>
    </source>
</evidence>
<keyword evidence="4" id="KW-0521">NADP</keyword>
<keyword evidence="6 14" id="KW-0560">Oxidoreductase</keyword>
<dbReference type="HOGENOM" id="CLU_010194_2_5_1"/>
<comment type="function">
    <text evidence="9">Catalyzes the reduction of all-trans-retinal to all-trans-retinol in the presence of NADPH.</text>
</comment>
<evidence type="ECO:0000256" key="9">
    <source>
        <dbReference type="ARBA" id="ARBA00059620"/>
    </source>
</evidence>
<evidence type="ECO:0000256" key="1">
    <source>
        <dbReference type="ARBA" id="ARBA00004141"/>
    </source>
</evidence>
<evidence type="ECO:0000256" key="6">
    <source>
        <dbReference type="ARBA" id="ARBA00023002"/>
    </source>
</evidence>
<evidence type="ECO:0000256" key="3">
    <source>
        <dbReference type="ARBA" id="ARBA00022692"/>
    </source>
</evidence>
<dbReference type="AlphaFoldDB" id="B4PN28"/>
<keyword evidence="8 13" id="KW-0472">Membrane</keyword>
<proteinExistence type="inferred from homology"/>
<keyword evidence="15" id="KW-1185">Reference proteome</keyword>
<dbReference type="eggNOG" id="KOG1201">
    <property type="taxonomic scope" value="Eukaryota"/>
</dbReference>
<dbReference type="Gene3D" id="3.40.50.720">
    <property type="entry name" value="NAD(P)-binding Rossmann-like Domain"/>
    <property type="match status" value="1"/>
</dbReference>
<accession>B4PN28</accession>
<keyword evidence="5 13" id="KW-1133">Transmembrane helix</keyword>
<dbReference type="KEGG" id="dya:Dyak_GE23993"/>
<evidence type="ECO:0000256" key="5">
    <source>
        <dbReference type="ARBA" id="ARBA00022989"/>
    </source>
</evidence>
<gene>
    <name evidence="14" type="primary">Dyak\GE23993</name>
    <name evidence="14" type="synonym">dyak_GLEANR_7730</name>
    <name evidence="14" type="synonym">GE23993</name>
    <name evidence="14" type="ORF">Dyak_GE23993</name>
</gene>
<evidence type="ECO:0000313" key="14">
    <source>
        <dbReference type="EMBL" id="EDW98083.2"/>
    </source>
</evidence>
<reference evidence="14 15" key="2">
    <citation type="journal article" date="2007" name="PLoS Biol.">
        <title>Principles of genome evolution in the Drosophila melanogaster species group.</title>
        <authorList>
            <person name="Ranz J.M."/>
            <person name="Maurin D."/>
            <person name="Chan Y.S."/>
            <person name="von Grotthuss M."/>
            <person name="Hillier L.W."/>
            <person name="Roote J."/>
            <person name="Ashburner M."/>
            <person name="Bergman C.M."/>
        </authorList>
    </citation>
    <scope>NUCLEOTIDE SEQUENCE [LARGE SCALE GENOMIC DNA]</scope>
    <source>
        <strain evidence="15">Tai18E2 / Tucson 14021-0261.01</strain>
    </source>
</reference>
<reference evidence="14 15" key="1">
    <citation type="journal article" date="2007" name="Nature">
        <title>Evolution of genes and genomes on the Drosophila phylogeny.</title>
        <authorList>
            <consortium name="Drosophila 12 Genomes Consortium"/>
            <person name="Clark A.G."/>
            <person name="Eisen M.B."/>
            <person name="Smith D.R."/>
            <person name="Bergman C.M."/>
            <person name="Oliver B."/>
            <person name="Markow T.A."/>
            <person name="Kaufman T.C."/>
            <person name="Kellis M."/>
            <person name="Gelbart W."/>
            <person name="Iyer V.N."/>
            <person name="Pollard D.A."/>
            <person name="Sackton T.B."/>
            <person name="Larracuente A.M."/>
            <person name="Singh N.D."/>
            <person name="Abad J.P."/>
            <person name="Abt D.N."/>
            <person name="Adryan B."/>
            <person name="Aguade M."/>
            <person name="Akashi H."/>
            <person name="Anderson W.W."/>
            <person name="Aquadro C.F."/>
            <person name="Ardell D.H."/>
            <person name="Arguello R."/>
            <person name="Artieri C.G."/>
            <person name="Barbash D.A."/>
            <person name="Barker D."/>
            <person name="Barsanti P."/>
            <person name="Batterham P."/>
            <person name="Batzoglou S."/>
            <person name="Begun D."/>
            <person name="Bhutkar A."/>
            <person name="Blanco E."/>
            <person name="Bosak S.A."/>
            <person name="Bradley R.K."/>
            <person name="Brand A.D."/>
            <person name="Brent M.R."/>
            <person name="Brooks A.N."/>
            <person name="Brown R.H."/>
            <person name="Butlin R.K."/>
            <person name="Caggese C."/>
            <person name="Calvi B.R."/>
            <person name="Bernardo de Carvalho A."/>
            <person name="Caspi A."/>
            <person name="Castrezana S."/>
            <person name="Celniker S.E."/>
            <person name="Chang J.L."/>
            <person name="Chapple C."/>
            <person name="Chatterji S."/>
            <person name="Chinwalla A."/>
            <person name="Civetta A."/>
            <person name="Clifton S.W."/>
            <person name="Comeron J.M."/>
            <person name="Costello J.C."/>
            <person name="Coyne J.A."/>
            <person name="Daub J."/>
            <person name="David R.G."/>
            <person name="Delcher A.L."/>
            <person name="Delehaunty K."/>
            <person name="Do C.B."/>
            <person name="Ebling H."/>
            <person name="Edwards K."/>
            <person name="Eickbush T."/>
            <person name="Evans J.D."/>
            <person name="Filipski A."/>
            <person name="Findeiss S."/>
            <person name="Freyhult E."/>
            <person name="Fulton L."/>
            <person name="Fulton R."/>
            <person name="Garcia A.C."/>
            <person name="Gardiner A."/>
            <person name="Garfield D.A."/>
            <person name="Garvin B.E."/>
            <person name="Gibson G."/>
            <person name="Gilbert D."/>
            <person name="Gnerre S."/>
            <person name="Godfrey J."/>
            <person name="Good R."/>
            <person name="Gotea V."/>
            <person name="Gravely B."/>
            <person name="Greenberg A.J."/>
            <person name="Griffiths-Jones S."/>
            <person name="Gross S."/>
            <person name="Guigo R."/>
            <person name="Gustafson E.A."/>
            <person name="Haerty W."/>
            <person name="Hahn M.W."/>
            <person name="Halligan D.L."/>
            <person name="Halpern A.L."/>
            <person name="Halter G.M."/>
            <person name="Han M.V."/>
            <person name="Heger A."/>
            <person name="Hillier L."/>
            <person name="Hinrichs A.S."/>
            <person name="Holmes I."/>
            <person name="Hoskins R.A."/>
            <person name="Hubisz M.J."/>
            <person name="Hultmark D."/>
            <person name="Huntley M.A."/>
            <person name="Jaffe D.B."/>
            <person name="Jagadeeshan S."/>
            <person name="Jeck W.R."/>
            <person name="Johnson J."/>
            <person name="Jones C.D."/>
            <person name="Jordan W.C."/>
            <person name="Karpen G.H."/>
            <person name="Kataoka E."/>
            <person name="Keightley P.D."/>
            <person name="Kheradpour P."/>
            <person name="Kirkness E.F."/>
            <person name="Koerich L.B."/>
            <person name="Kristiansen K."/>
            <person name="Kudrna D."/>
            <person name="Kulathinal R.J."/>
            <person name="Kumar S."/>
            <person name="Kwok R."/>
            <person name="Lander E."/>
            <person name="Langley C.H."/>
            <person name="Lapoint R."/>
            <person name="Lazzaro B.P."/>
            <person name="Lee S.J."/>
            <person name="Levesque L."/>
            <person name="Li R."/>
            <person name="Lin C.F."/>
            <person name="Lin M.F."/>
            <person name="Lindblad-Toh K."/>
            <person name="Llopart A."/>
            <person name="Long M."/>
            <person name="Low L."/>
            <person name="Lozovsky E."/>
            <person name="Lu J."/>
            <person name="Luo M."/>
            <person name="Machado C.A."/>
            <person name="Makalowski W."/>
            <person name="Marzo M."/>
            <person name="Matsuda M."/>
            <person name="Matzkin L."/>
            <person name="McAllister B."/>
            <person name="McBride C.S."/>
            <person name="McKernan B."/>
            <person name="McKernan K."/>
            <person name="Mendez-Lago M."/>
            <person name="Minx P."/>
            <person name="Mollenhauer M.U."/>
            <person name="Montooth K."/>
            <person name="Mount S.M."/>
            <person name="Mu X."/>
            <person name="Myers E."/>
            <person name="Negre B."/>
            <person name="Newfeld S."/>
            <person name="Nielsen R."/>
            <person name="Noor M.A."/>
            <person name="O'Grady P."/>
            <person name="Pachter L."/>
            <person name="Papaceit M."/>
            <person name="Parisi M.J."/>
            <person name="Parisi M."/>
            <person name="Parts L."/>
            <person name="Pedersen J.S."/>
            <person name="Pesole G."/>
            <person name="Phillippy A.M."/>
            <person name="Ponting C.P."/>
            <person name="Pop M."/>
            <person name="Porcelli D."/>
            <person name="Powell J.R."/>
            <person name="Prohaska S."/>
            <person name="Pruitt K."/>
            <person name="Puig M."/>
            <person name="Quesneville H."/>
            <person name="Ram K.R."/>
            <person name="Rand D."/>
            <person name="Rasmussen M.D."/>
            <person name="Reed L.K."/>
            <person name="Reenan R."/>
            <person name="Reily A."/>
            <person name="Remington K.A."/>
            <person name="Rieger T.T."/>
            <person name="Ritchie M.G."/>
            <person name="Robin C."/>
            <person name="Rogers Y.H."/>
            <person name="Rohde C."/>
            <person name="Rozas J."/>
            <person name="Rubenfield M.J."/>
            <person name="Ruiz A."/>
            <person name="Russo S."/>
            <person name="Salzberg S.L."/>
            <person name="Sanchez-Gracia A."/>
            <person name="Saranga D.J."/>
            <person name="Sato H."/>
            <person name="Schaeffer S.W."/>
            <person name="Schatz M.C."/>
            <person name="Schlenke T."/>
            <person name="Schwartz R."/>
            <person name="Segarra C."/>
            <person name="Singh R.S."/>
            <person name="Sirot L."/>
            <person name="Sirota M."/>
            <person name="Sisneros N.B."/>
            <person name="Smith C.D."/>
            <person name="Smith T.F."/>
            <person name="Spieth J."/>
            <person name="Stage D.E."/>
            <person name="Stark A."/>
            <person name="Stephan W."/>
            <person name="Strausberg R.L."/>
            <person name="Strempel S."/>
            <person name="Sturgill D."/>
            <person name="Sutton G."/>
            <person name="Sutton G.G."/>
            <person name="Tao W."/>
            <person name="Teichmann S."/>
            <person name="Tobari Y.N."/>
            <person name="Tomimura Y."/>
            <person name="Tsolas J.M."/>
            <person name="Valente V.L."/>
            <person name="Venter E."/>
            <person name="Venter J.C."/>
            <person name="Vicario S."/>
            <person name="Vieira F.G."/>
            <person name="Vilella A.J."/>
            <person name="Villasante A."/>
            <person name="Walenz B."/>
            <person name="Wang J."/>
            <person name="Wasserman M."/>
            <person name="Watts T."/>
            <person name="Wilson D."/>
            <person name="Wilson R.K."/>
            <person name="Wing R.A."/>
            <person name="Wolfner M.F."/>
            <person name="Wong A."/>
            <person name="Wong G.K."/>
            <person name="Wu C.I."/>
            <person name="Wu G."/>
            <person name="Yamamoto D."/>
            <person name="Yang H.P."/>
            <person name="Yang S.P."/>
            <person name="Yorke J.A."/>
            <person name="Yoshida K."/>
            <person name="Zdobnov E."/>
            <person name="Zhang P."/>
            <person name="Zhang Y."/>
            <person name="Zimin A.V."/>
            <person name="Baldwin J."/>
            <person name="Abdouelleil A."/>
            <person name="Abdulkadir J."/>
            <person name="Abebe A."/>
            <person name="Abera B."/>
            <person name="Abreu J."/>
            <person name="Acer S.C."/>
            <person name="Aftuck L."/>
            <person name="Alexander A."/>
            <person name="An P."/>
            <person name="Anderson E."/>
            <person name="Anderson S."/>
            <person name="Arachi H."/>
            <person name="Azer M."/>
            <person name="Bachantsang P."/>
            <person name="Barry A."/>
            <person name="Bayul T."/>
            <person name="Berlin A."/>
            <person name="Bessette D."/>
            <person name="Bloom T."/>
            <person name="Blye J."/>
            <person name="Boguslavskiy L."/>
            <person name="Bonnet C."/>
            <person name="Boukhgalter B."/>
            <person name="Bourzgui I."/>
            <person name="Brown A."/>
            <person name="Cahill P."/>
            <person name="Channer S."/>
            <person name="Cheshatsang Y."/>
            <person name="Chuda L."/>
            <person name="Citroen M."/>
            <person name="Collymore A."/>
            <person name="Cooke P."/>
            <person name="Costello M."/>
            <person name="D'Aco K."/>
            <person name="Daza R."/>
            <person name="De Haan G."/>
            <person name="DeGray S."/>
            <person name="DeMaso C."/>
            <person name="Dhargay N."/>
            <person name="Dooley K."/>
            <person name="Dooley E."/>
            <person name="Doricent M."/>
            <person name="Dorje P."/>
            <person name="Dorjee K."/>
            <person name="Dupes A."/>
            <person name="Elong R."/>
            <person name="Falk J."/>
            <person name="Farina A."/>
            <person name="Faro S."/>
            <person name="Ferguson D."/>
            <person name="Fisher S."/>
            <person name="Foley C.D."/>
            <person name="Franke A."/>
            <person name="Friedrich D."/>
            <person name="Gadbois L."/>
            <person name="Gearin G."/>
            <person name="Gearin C.R."/>
            <person name="Giannoukos G."/>
            <person name="Goode T."/>
            <person name="Graham J."/>
            <person name="Grandbois E."/>
            <person name="Grewal S."/>
            <person name="Gyaltsen K."/>
            <person name="Hafez N."/>
            <person name="Hagos B."/>
            <person name="Hall J."/>
            <person name="Henson C."/>
            <person name="Hollinger A."/>
            <person name="Honan T."/>
            <person name="Huard M.D."/>
            <person name="Hughes L."/>
            <person name="Hurhula B."/>
            <person name="Husby M.E."/>
            <person name="Kamat A."/>
            <person name="Kanga B."/>
            <person name="Kashin S."/>
            <person name="Khazanovich D."/>
            <person name="Kisner P."/>
            <person name="Lance K."/>
            <person name="Lara M."/>
            <person name="Lee W."/>
            <person name="Lennon N."/>
            <person name="Letendre F."/>
            <person name="LeVine R."/>
            <person name="Lipovsky A."/>
            <person name="Liu X."/>
            <person name="Liu J."/>
            <person name="Liu S."/>
            <person name="Lokyitsang T."/>
            <person name="Lokyitsang Y."/>
            <person name="Lubonja R."/>
            <person name="Lui A."/>
            <person name="MacDonald P."/>
            <person name="Magnisalis V."/>
            <person name="Maru K."/>
            <person name="Matthews C."/>
            <person name="McCusker W."/>
            <person name="McDonough S."/>
            <person name="Mehta T."/>
            <person name="Meldrim J."/>
            <person name="Meneus L."/>
            <person name="Mihai O."/>
            <person name="Mihalev A."/>
            <person name="Mihova T."/>
            <person name="Mittelman R."/>
            <person name="Mlenga V."/>
            <person name="Montmayeur A."/>
            <person name="Mulrain L."/>
            <person name="Navidi A."/>
            <person name="Naylor J."/>
            <person name="Negash T."/>
            <person name="Nguyen T."/>
            <person name="Nguyen N."/>
            <person name="Nicol R."/>
            <person name="Norbu C."/>
            <person name="Norbu N."/>
            <person name="Novod N."/>
            <person name="O'Neill B."/>
            <person name="Osman S."/>
            <person name="Markiewicz E."/>
            <person name="Oyono O.L."/>
            <person name="Patti C."/>
            <person name="Phunkhang P."/>
            <person name="Pierre F."/>
            <person name="Priest M."/>
            <person name="Raghuraman S."/>
            <person name="Rege F."/>
            <person name="Reyes R."/>
            <person name="Rise C."/>
            <person name="Rogov P."/>
            <person name="Ross K."/>
            <person name="Ryan E."/>
            <person name="Settipalli S."/>
            <person name="Shea T."/>
            <person name="Sherpa N."/>
            <person name="Shi L."/>
            <person name="Shih D."/>
            <person name="Sparrow T."/>
            <person name="Spaulding J."/>
            <person name="Stalker J."/>
            <person name="Stange-Thomann N."/>
            <person name="Stavropoulos S."/>
            <person name="Stone C."/>
            <person name="Strader C."/>
            <person name="Tesfaye S."/>
            <person name="Thomson T."/>
            <person name="Thoulutsang Y."/>
            <person name="Thoulutsang D."/>
            <person name="Topham K."/>
            <person name="Topping I."/>
            <person name="Tsamla T."/>
            <person name="Vassiliev H."/>
            <person name="Vo A."/>
            <person name="Wangchuk T."/>
            <person name="Wangdi T."/>
            <person name="Weiand M."/>
            <person name="Wilkinson J."/>
            <person name="Wilson A."/>
            <person name="Yadav S."/>
            <person name="Young G."/>
            <person name="Yu Q."/>
            <person name="Zembek L."/>
            <person name="Zhong D."/>
            <person name="Zimmer A."/>
            <person name="Zwirko Z."/>
            <person name="Jaffe D.B."/>
            <person name="Alvarez P."/>
            <person name="Brockman W."/>
            <person name="Butler J."/>
            <person name="Chin C."/>
            <person name="Gnerre S."/>
            <person name="Grabherr M."/>
            <person name="Kleber M."/>
            <person name="Mauceli E."/>
            <person name="MacCallum I."/>
        </authorList>
    </citation>
    <scope>NUCLEOTIDE SEQUENCE [LARGE SCALE GENOMIC DNA]</scope>
    <source>
        <strain evidence="15">Tai18E2 / Tucson 14021-0261.01</strain>
    </source>
</reference>
<name>B4PN28_DROYA</name>
<dbReference type="PRINTS" id="PR00080">
    <property type="entry name" value="SDRFAMILY"/>
</dbReference>
<dbReference type="GO" id="GO:0005811">
    <property type="term" value="C:lipid droplet"/>
    <property type="evidence" value="ECO:0007669"/>
    <property type="project" value="TreeGrafter"/>
</dbReference>
<dbReference type="Pfam" id="PF00106">
    <property type="entry name" value="adh_short"/>
    <property type="match status" value="1"/>
</dbReference>
<evidence type="ECO:0000256" key="4">
    <source>
        <dbReference type="ARBA" id="ARBA00022857"/>
    </source>
</evidence>
<dbReference type="FunFam" id="3.40.50.720:FF:000131">
    <property type="entry name" value="Short-chain dehydrogenase/reductase 3"/>
    <property type="match status" value="1"/>
</dbReference>
<feature type="transmembrane region" description="Helical" evidence="13">
    <location>
        <begin position="85"/>
        <end position="109"/>
    </location>
</feature>
<evidence type="ECO:0000256" key="7">
    <source>
        <dbReference type="ARBA" id="ARBA00023098"/>
    </source>
</evidence>
<evidence type="ECO:0000256" key="10">
    <source>
        <dbReference type="ARBA" id="ARBA00068717"/>
    </source>
</evidence>
<evidence type="ECO:0000313" key="15">
    <source>
        <dbReference type="Proteomes" id="UP000002282"/>
    </source>
</evidence>
<dbReference type="PANTHER" id="PTHR24322:SF748">
    <property type="entry name" value="FI23927P1-RELATED"/>
    <property type="match status" value="1"/>
</dbReference>
<protein>
    <recommendedName>
        <fullName evidence="10">Short-chain dehydrogenase/reductase 3</fullName>
    </recommendedName>
    <alternativeName>
        <fullName evidence="11">Retinal short-chain dehydrogenase/reductase 1</fullName>
    </alternativeName>
</protein>
<dbReference type="OrthoDB" id="6251714at2759"/>
<comment type="subcellular location">
    <subcellularLocation>
        <location evidence="1">Membrane</location>
        <topology evidence="1">Multi-pass membrane protein</topology>
    </subcellularLocation>
</comment>